<keyword evidence="1" id="KW-1133">Transmembrane helix</keyword>
<feature type="transmembrane region" description="Helical" evidence="1">
    <location>
        <begin position="107"/>
        <end position="128"/>
    </location>
</feature>
<feature type="transmembrane region" description="Helical" evidence="1">
    <location>
        <begin position="140"/>
        <end position="157"/>
    </location>
</feature>
<name>A0ABR1IU46_9AGAR</name>
<evidence type="ECO:0000313" key="3">
    <source>
        <dbReference type="Proteomes" id="UP001498398"/>
    </source>
</evidence>
<feature type="transmembrane region" description="Helical" evidence="1">
    <location>
        <begin position="20"/>
        <end position="46"/>
    </location>
</feature>
<sequence>MASPYGTQEDPTSLWFEQSNFVATHLAAVGYGVHTTIFSMVIYYTLKQKRVNPQSQAWIGWLIFNILLFTLGTINLACSIRFNQDAWVNDREYPGGPFAYMMEQQSIPLLTLGNTTSILASFLADALLLYRAAIVWNFRWYILVLPTLFYITCNLLSEEKNGGPAWD</sequence>
<proteinExistence type="predicted"/>
<gene>
    <name evidence="2" type="ORF">VKT23_018135</name>
</gene>
<evidence type="ECO:0000313" key="2">
    <source>
        <dbReference type="EMBL" id="KAK7438205.1"/>
    </source>
</evidence>
<protein>
    <submittedName>
        <fullName evidence="2">Uncharacterized protein</fullName>
    </submittedName>
</protein>
<accession>A0ABR1IU46</accession>
<organism evidence="2 3">
    <name type="scientific">Marasmiellus scandens</name>
    <dbReference type="NCBI Taxonomy" id="2682957"/>
    <lineage>
        <taxon>Eukaryota</taxon>
        <taxon>Fungi</taxon>
        <taxon>Dikarya</taxon>
        <taxon>Basidiomycota</taxon>
        <taxon>Agaricomycotina</taxon>
        <taxon>Agaricomycetes</taxon>
        <taxon>Agaricomycetidae</taxon>
        <taxon>Agaricales</taxon>
        <taxon>Marasmiineae</taxon>
        <taxon>Omphalotaceae</taxon>
        <taxon>Marasmiellus</taxon>
    </lineage>
</organism>
<keyword evidence="1" id="KW-0472">Membrane</keyword>
<feature type="transmembrane region" description="Helical" evidence="1">
    <location>
        <begin position="58"/>
        <end position="82"/>
    </location>
</feature>
<dbReference type="EMBL" id="JBANRG010000080">
    <property type="protein sequence ID" value="KAK7438205.1"/>
    <property type="molecule type" value="Genomic_DNA"/>
</dbReference>
<dbReference type="Proteomes" id="UP001498398">
    <property type="component" value="Unassembled WGS sequence"/>
</dbReference>
<comment type="caution">
    <text evidence="2">The sequence shown here is derived from an EMBL/GenBank/DDBJ whole genome shotgun (WGS) entry which is preliminary data.</text>
</comment>
<keyword evidence="3" id="KW-1185">Reference proteome</keyword>
<evidence type="ECO:0000256" key="1">
    <source>
        <dbReference type="SAM" id="Phobius"/>
    </source>
</evidence>
<keyword evidence="1" id="KW-0812">Transmembrane</keyword>
<reference evidence="2 3" key="1">
    <citation type="submission" date="2024-01" db="EMBL/GenBank/DDBJ databases">
        <title>A draft genome for the cacao thread blight pathogen Marasmiellus scandens.</title>
        <authorList>
            <person name="Baruah I.K."/>
            <person name="Leung J."/>
            <person name="Bukari Y."/>
            <person name="Amoako-Attah I."/>
            <person name="Meinhardt L.W."/>
            <person name="Bailey B.A."/>
            <person name="Cohen S.P."/>
        </authorList>
    </citation>
    <scope>NUCLEOTIDE SEQUENCE [LARGE SCALE GENOMIC DNA]</scope>
    <source>
        <strain evidence="2 3">GH-19</strain>
    </source>
</reference>